<evidence type="ECO:0000313" key="2">
    <source>
        <dbReference type="Proteomes" id="UP000799536"/>
    </source>
</evidence>
<evidence type="ECO:0000313" key="1">
    <source>
        <dbReference type="EMBL" id="KAF2199837.1"/>
    </source>
</evidence>
<gene>
    <name evidence="1" type="ORF">GQ43DRAFT_100949</name>
</gene>
<dbReference type="Proteomes" id="UP000799536">
    <property type="component" value="Unassembled WGS sequence"/>
</dbReference>
<accession>A0A9P4MRD6</accession>
<dbReference type="AlphaFoldDB" id="A0A9P4MRD6"/>
<organism evidence="1 2">
    <name type="scientific">Delitschia confertaspora ATCC 74209</name>
    <dbReference type="NCBI Taxonomy" id="1513339"/>
    <lineage>
        <taxon>Eukaryota</taxon>
        <taxon>Fungi</taxon>
        <taxon>Dikarya</taxon>
        <taxon>Ascomycota</taxon>
        <taxon>Pezizomycotina</taxon>
        <taxon>Dothideomycetes</taxon>
        <taxon>Pleosporomycetidae</taxon>
        <taxon>Pleosporales</taxon>
        <taxon>Delitschiaceae</taxon>
        <taxon>Delitschia</taxon>
    </lineage>
</organism>
<protein>
    <submittedName>
        <fullName evidence="1">Uncharacterized protein</fullName>
    </submittedName>
</protein>
<dbReference type="EMBL" id="ML994053">
    <property type="protein sequence ID" value="KAF2199837.1"/>
    <property type="molecule type" value="Genomic_DNA"/>
</dbReference>
<comment type="caution">
    <text evidence="1">The sequence shown here is derived from an EMBL/GenBank/DDBJ whole genome shotgun (WGS) entry which is preliminary data.</text>
</comment>
<keyword evidence="2" id="KW-1185">Reference proteome</keyword>
<sequence>MPRLDTGIPPYPVWQEEPVKPLASLYTADRRVRSVSNITIYAAISEFDSTSSSSGQTEAMRWVDWDKFFGMPGAVEAYTTFGTNNKLQALPPAPLTEHSIRSSSPTVVAISEILVEALVSNGKFQPSSSWTEYRLHQERLTWENFYILPGAEAELVKMFTRMGV</sequence>
<proteinExistence type="predicted"/>
<reference evidence="1" key="1">
    <citation type="journal article" date="2020" name="Stud. Mycol.">
        <title>101 Dothideomycetes genomes: a test case for predicting lifestyles and emergence of pathogens.</title>
        <authorList>
            <person name="Haridas S."/>
            <person name="Albert R."/>
            <person name="Binder M."/>
            <person name="Bloem J."/>
            <person name="Labutti K."/>
            <person name="Salamov A."/>
            <person name="Andreopoulos B."/>
            <person name="Baker S."/>
            <person name="Barry K."/>
            <person name="Bills G."/>
            <person name="Bluhm B."/>
            <person name="Cannon C."/>
            <person name="Castanera R."/>
            <person name="Culley D."/>
            <person name="Daum C."/>
            <person name="Ezra D."/>
            <person name="Gonzalez J."/>
            <person name="Henrissat B."/>
            <person name="Kuo A."/>
            <person name="Liang C."/>
            <person name="Lipzen A."/>
            <person name="Lutzoni F."/>
            <person name="Magnuson J."/>
            <person name="Mondo S."/>
            <person name="Nolan M."/>
            <person name="Ohm R."/>
            <person name="Pangilinan J."/>
            <person name="Park H.-J."/>
            <person name="Ramirez L."/>
            <person name="Alfaro M."/>
            <person name="Sun H."/>
            <person name="Tritt A."/>
            <person name="Yoshinaga Y."/>
            <person name="Zwiers L.-H."/>
            <person name="Turgeon B."/>
            <person name="Goodwin S."/>
            <person name="Spatafora J."/>
            <person name="Crous P."/>
            <person name="Grigoriev I."/>
        </authorList>
    </citation>
    <scope>NUCLEOTIDE SEQUENCE</scope>
    <source>
        <strain evidence="1">ATCC 74209</strain>
    </source>
</reference>
<name>A0A9P4MRD6_9PLEO</name>